<dbReference type="SUPFAM" id="SSF52172">
    <property type="entry name" value="CheY-like"/>
    <property type="match status" value="1"/>
</dbReference>
<keyword evidence="5" id="KW-1185">Reference proteome</keyword>
<dbReference type="EMBL" id="JAJPWV010000001">
    <property type="protein sequence ID" value="MCD8739120.1"/>
    <property type="molecule type" value="Genomic_DNA"/>
</dbReference>
<dbReference type="PANTHER" id="PTHR44591">
    <property type="entry name" value="STRESS RESPONSE REGULATOR PROTEIN 1"/>
    <property type="match status" value="1"/>
</dbReference>
<dbReference type="Pfam" id="PF00072">
    <property type="entry name" value="Response_reg"/>
    <property type="match status" value="1"/>
</dbReference>
<dbReference type="Gene3D" id="3.40.50.2300">
    <property type="match status" value="1"/>
</dbReference>
<accession>A0ABS8TW68</accession>
<feature type="modified residue" description="4-aspartylphosphate" evidence="2">
    <location>
        <position position="54"/>
    </location>
</feature>
<dbReference type="InterPro" id="IPR001789">
    <property type="entry name" value="Sig_transdc_resp-reg_receiver"/>
</dbReference>
<keyword evidence="1 2" id="KW-0597">Phosphoprotein</keyword>
<name>A0ABS8TW68_9SPHI</name>
<gene>
    <name evidence="4" type="ORF">LT679_00785</name>
</gene>
<proteinExistence type="predicted"/>
<feature type="domain" description="Response regulatory" evidence="3">
    <location>
        <begin position="5"/>
        <end position="114"/>
    </location>
</feature>
<reference evidence="4 5" key="1">
    <citation type="submission" date="2021-12" db="EMBL/GenBank/DDBJ databases">
        <title>Mucilaginibacter roseus genome.</title>
        <authorList>
            <person name="Ferreira J.R."/>
            <person name="Newman J.D."/>
        </authorList>
    </citation>
    <scope>NUCLEOTIDE SEQUENCE [LARGE SCALE GENOMIC DNA]</scope>
    <source>
        <strain evidence="4 5">LMG 28454</strain>
    </source>
</reference>
<evidence type="ECO:0000313" key="4">
    <source>
        <dbReference type="EMBL" id="MCD8739120.1"/>
    </source>
</evidence>
<evidence type="ECO:0000256" key="2">
    <source>
        <dbReference type="PROSITE-ProRule" id="PRU00169"/>
    </source>
</evidence>
<dbReference type="CDD" id="cd00156">
    <property type="entry name" value="REC"/>
    <property type="match status" value="1"/>
</dbReference>
<dbReference type="RefSeq" id="WP_232174993.1">
    <property type="nucleotide sequence ID" value="NZ_JAJPWV010000001.1"/>
</dbReference>
<sequence>MTNGQILLIDDDPDFSLIIREVVKMESYTFTGVQKVDCLTSLMQKHSPDLVLLDFCLKGRNGGELCCFIRNELRLQLPVVLLSTYPEAQLPLAQIPFPFLFLNPLIFGVHRMSE</sequence>
<dbReference type="PROSITE" id="PS50110">
    <property type="entry name" value="RESPONSE_REGULATORY"/>
    <property type="match status" value="1"/>
</dbReference>
<dbReference type="InterPro" id="IPR050595">
    <property type="entry name" value="Bact_response_regulator"/>
</dbReference>
<evidence type="ECO:0000313" key="5">
    <source>
        <dbReference type="Proteomes" id="UP001199919"/>
    </source>
</evidence>
<dbReference type="InterPro" id="IPR011006">
    <property type="entry name" value="CheY-like_superfamily"/>
</dbReference>
<evidence type="ECO:0000259" key="3">
    <source>
        <dbReference type="PROSITE" id="PS50110"/>
    </source>
</evidence>
<dbReference type="SMART" id="SM00448">
    <property type="entry name" value="REC"/>
    <property type="match status" value="1"/>
</dbReference>
<evidence type="ECO:0000256" key="1">
    <source>
        <dbReference type="ARBA" id="ARBA00022553"/>
    </source>
</evidence>
<organism evidence="4 5">
    <name type="scientific">Mucilaginibacter roseus</name>
    <dbReference type="NCBI Taxonomy" id="1528868"/>
    <lineage>
        <taxon>Bacteria</taxon>
        <taxon>Pseudomonadati</taxon>
        <taxon>Bacteroidota</taxon>
        <taxon>Sphingobacteriia</taxon>
        <taxon>Sphingobacteriales</taxon>
        <taxon>Sphingobacteriaceae</taxon>
        <taxon>Mucilaginibacter</taxon>
    </lineage>
</organism>
<dbReference type="PANTHER" id="PTHR44591:SF3">
    <property type="entry name" value="RESPONSE REGULATORY DOMAIN-CONTAINING PROTEIN"/>
    <property type="match status" value="1"/>
</dbReference>
<dbReference type="Proteomes" id="UP001199919">
    <property type="component" value="Unassembled WGS sequence"/>
</dbReference>
<protein>
    <submittedName>
        <fullName evidence="4">Response regulator</fullName>
    </submittedName>
</protein>
<comment type="caution">
    <text evidence="4">The sequence shown here is derived from an EMBL/GenBank/DDBJ whole genome shotgun (WGS) entry which is preliminary data.</text>
</comment>